<keyword evidence="2" id="KW-1185">Reference proteome</keyword>
<name>A0ABW9SXW6_9BACL</name>
<organism evidence="1 2">
    <name type="scientific">Paenibacillus campinasensis</name>
    <dbReference type="NCBI Taxonomy" id="66347"/>
    <lineage>
        <taxon>Bacteria</taxon>
        <taxon>Bacillati</taxon>
        <taxon>Bacillota</taxon>
        <taxon>Bacilli</taxon>
        <taxon>Bacillales</taxon>
        <taxon>Paenibacillaceae</taxon>
        <taxon>Paenibacillus</taxon>
    </lineage>
</organism>
<sequence>MDDLLIVEGNVTPLSSKTHITYQFHIDEPAACLDIAFAYSPKALEDREASRRMILEAIDKYAEPSISELQKQHWERFVPLQNLLTLSLDDPSGFRGSAHRHPPEQHHLLTEEQASPGFIAGPLPSGIWKLTISIHCVVTPECHYRLVVRKGGNADAMGTI</sequence>
<reference evidence="1 2" key="1">
    <citation type="submission" date="2019-11" db="EMBL/GenBank/DDBJ databases">
        <title>Draft genome sequences of five Paenibacillus species of dairy origin.</title>
        <authorList>
            <person name="Olajide A.M."/>
            <person name="Chen S."/>
            <person name="Lapointe G."/>
        </authorList>
    </citation>
    <scope>NUCLEOTIDE SEQUENCE [LARGE SCALE GENOMIC DNA]</scope>
    <source>
        <strain evidence="1 2">3CS1</strain>
    </source>
</reference>
<protein>
    <submittedName>
        <fullName evidence="1">Uncharacterized protein</fullName>
    </submittedName>
</protein>
<gene>
    <name evidence="1" type="ORF">GNP94_07505</name>
</gene>
<accession>A0ABW9SXW6</accession>
<proteinExistence type="predicted"/>
<evidence type="ECO:0000313" key="2">
    <source>
        <dbReference type="Proteomes" id="UP000435177"/>
    </source>
</evidence>
<dbReference type="Proteomes" id="UP000435177">
    <property type="component" value="Unassembled WGS sequence"/>
</dbReference>
<comment type="caution">
    <text evidence="1">The sequence shown here is derived from an EMBL/GenBank/DDBJ whole genome shotgun (WGS) entry which is preliminary data.</text>
</comment>
<evidence type="ECO:0000313" key="1">
    <source>
        <dbReference type="EMBL" id="MUG65853.1"/>
    </source>
</evidence>
<dbReference type="EMBL" id="WOAA01000004">
    <property type="protein sequence ID" value="MUG65853.1"/>
    <property type="molecule type" value="Genomic_DNA"/>
</dbReference>
<dbReference type="RefSeq" id="WP_095398478.1">
    <property type="nucleotide sequence ID" value="NZ_WOAA01000004.1"/>
</dbReference>